<gene>
    <name evidence="2" type="ORF">AVDCRST_MAG89-62</name>
</gene>
<feature type="region of interest" description="Disordered" evidence="1">
    <location>
        <begin position="1"/>
        <end position="22"/>
    </location>
</feature>
<feature type="compositionally biased region" description="Basic and acidic residues" evidence="1">
    <location>
        <begin position="153"/>
        <end position="163"/>
    </location>
</feature>
<organism evidence="2">
    <name type="scientific">uncultured Gemmatimonadota bacterium</name>
    <dbReference type="NCBI Taxonomy" id="203437"/>
    <lineage>
        <taxon>Bacteria</taxon>
        <taxon>Pseudomonadati</taxon>
        <taxon>Gemmatimonadota</taxon>
        <taxon>environmental samples</taxon>
    </lineage>
</organism>
<evidence type="ECO:0000313" key="2">
    <source>
        <dbReference type="EMBL" id="CAA9294878.1"/>
    </source>
</evidence>
<dbReference type="AlphaFoldDB" id="A0A6J4K3H3"/>
<evidence type="ECO:0000256" key="1">
    <source>
        <dbReference type="SAM" id="MobiDB-lite"/>
    </source>
</evidence>
<feature type="compositionally biased region" description="Basic and acidic residues" evidence="1">
    <location>
        <begin position="52"/>
        <end position="65"/>
    </location>
</feature>
<sequence length="163" mass="17776">RRSDGGSRPGRHARGALDGTVRPRPLHVFLPRLLPFGRGRPARAARRVPGAEARRRVRAGDDAPRPHPGRFRRARLVGNRGRRHGVGGARVRRRRGRQPRVDPLVAGRGLGREVPRAAHPFRDGVGCATAAGRHGAHRLVGRLGAGPVPPQQRKPDRRLPPGL</sequence>
<feature type="non-terminal residue" evidence="2">
    <location>
        <position position="163"/>
    </location>
</feature>
<reference evidence="2" key="1">
    <citation type="submission" date="2020-02" db="EMBL/GenBank/DDBJ databases">
        <authorList>
            <person name="Meier V. D."/>
        </authorList>
    </citation>
    <scope>NUCLEOTIDE SEQUENCE</scope>
    <source>
        <strain evidence="2">AVDCRST_MAG89</strain>
    </source>
</reference>
<dbReference type="EMBL" id="CADCTV010000015">
    <property type="protein sequence ID" value="CAA9294878.1"/>
    <property type="molecule type" value="Genomic_DNA"/>
</dbReference>
<protein>
    <submittedName>
        <fullName evidence="2">Uncharacterized protein</fullName>
    </submittedName>
</protein>
<accession>A0A6J4K3H3</accession>
<name>A0A6J4K3H3_9BACT</name>
<feature type="region of interest" description="Disordered" evidence="1">
    <location>
        <begin position="138"/>
        <end position="163"/>
    </location>
</feature>
<feature type="compositionally biased region" description="Basic residues" evidence="1">
    <location>
        <begin position="67"/>
        <end position="98"/>
    </location>
</feature>
<feature type="non-terminal residue" evidence="2">
    <location>
        <position position="1"/>
    </location>
</feature>
<proteinExistence type="predicted"/>
<feature type="region of interest" description="Disordered" evidence="1">
    <location>
        <begin position="41"/>
        <end position="109"/>
    </location>
</feature>